<name>A0A1H4CYP8_9BACT</name>
<dbReference type="OrthoDB" id="9804625at2"/>
<dbReference type="EMBL" id="FNRL01000012">
    <property type="protein sequence ID" value="SEA65613.1"/>
    <property type="molecule type" value="Genomic_DNA"/>
</dbReference>
<evidence type="ECO:0000256" key="1">
    <source>
        <dbReference type="ARBA" id="ARBA00022741"/>
    </source>
</evidence>
<keyword evidence="1 6" id="KW-0547">Nucleotide-binding</keyword>
<dbReference type="Gene3D" id="3.30.470.20">
    <property type="entry name" value="ATP-grasp fold, B domain"/>
    <property type="match status" value="1"/>
</dbReference>
<feature type="binding site" evidence="6">
    <location>
        <position position="181"/>
    </location>
    <ligand>
        <name>ATP</name>
        <dbReference type="ChEBI" id="CHEBI:30616"/>
    </ligand>
</feature>
<evidence type="ECO:0000256" key="4">
    <source>
        <dbReference type="ARBA" id="ARBA00022840"/>
    </source>
</evidence>
<protein>
    <recommendedName>
        <fullName evidence="6 7">N5-carboxyaminoimidazole ribonucleotide synthase</fullName>
        <shortName evidence="6 7">N5-CAIR synthase</shortName>
        <ecNumber evidence="6 7">6.3.4.18</ecNumber>
    </recommendedName>
    <alternativeName>
        <fullName evidence="6 7">5-(carboxyamino)imidazole ribonucleotide synthetase</fullName>
    </alternativeName>
</protein>
<evidence type="ECO:0000259" key="8">
    <source>
        <dbReference type="PROSITE" id="PS50975"/>
    </source>
</evidence>
<evidence type="ECO:0000256" key="2">
    <source>
        <dbReference type="ARBA" id="ARBA00022755"/>
    </source>
</evidence>
<dbReference type="Proteomes" id="UP000199656">
    <property type="component" value="Unassembled WGS sequence"/>
</dbReference>
<evidence type="ECO:0000256" key="6">
    <source>
        <dbReference type="HAMAP-Rule" id="MF_01928"/>
    </source>
</evidence>
<dbReference type="InterPro" id="IPR016185">
    <property type="entry name" value="PreATP-grasp_dom_sf"/>
</dbReference>
<dbReference type="GO" id="GO:0046872">
    <property type="term" value="F:metal ion binding"/>
    <property type="evidence" value="ECO:0007669"/>
    <property type="project" value="InterPro"/>
</dbReference>
<dbReference type="GO" id="GO:0004638">
    <property type="term" value="F:phosphoribosylaminoimidazole carboxylase activity"/>
    <property type="evidence" value="ECO:0007669"/>
    <property type="project" value="InterPro"/>
</dbReference>
<dbReference type="UniPathway" id="UPA00074">
    <property type="reaction ID" value="UER00942"/>
</dbReference>
<comment type="similarity">
    <text evidence="6 7">Belongs to the PurK/PurT family.</text>
</comment>
<dbReference type="STRING" id="408074.SAMN05660909_02846"/>
<organism evidence="9 10">
    <name type="scientific">Chitinophaga terrae</name>
    <name type="common">ex Kim and Jung 2007</name>
    <dbReference type="NCBI Taxonomy" id="408074"/>
    <lineage>
        <taxon>Bacteria</taxon>
        <taxon>Pseudomonadati</taxon>
        <taxon>Bacteroidota</taxon>
        <taxon>Chitinophagia</taxon>
        <taxon>Chitinophagales</taxon>
        <taxon>Chitinophagaceae</taxon>
        <taxon>Chitinophaga</taxon>
    </lineage>
</organism>
<dbReference type="NCBIfam" id="NF004679">
    <property type="entry name" value="PRK06019.1-5"/>
    <property type="match status" value="1"/>
</dbReference>
<feature type="binding site" evidence="6">
    <location>
        <begin position="260"/>
        <end position="261"/>
    </location>
    <ligand>
        <name>ATP</name>
        <dbReference type="ChEBI" id="CHEBI:30616"/>
    </ligand>
</feature>
<comment type="subunit">
    <text evidence="6 7">Homodimer.</text>
</comment>
<dbReference type="HAMAP" id="MF_01928">
    <property type="entry name" value="PurK"/>
    <property type="match status" value="1"/>
</dbReference>
<keyword evidence="10" id="KW-1185">Reference proteome</keyword>
<dbReference type="RefSeq" id="WP_089762601.1">
    <property type="nucleotide sequence ID" value="NZ_BKAT01000019.1"/>
</dbReference>
<dbReference type="InterPro" id="IPR005875">
    <property type="entry name" value="PurK"/>
</dbReference>
<reference evidence="10" key="1">
    <citation type="submission" date="2016-10" db="EMBL/GenBank/DDBJ databases">
        <authorList>
            <person name="Varghese N."/>
            <person name="Submissions S."/>
        </authorList>
    </citation>
    <scope>NUCLEOTIDE SEQUENCE [LARGE SCALE GENOMIC DNA]</scope>
    <source>
        <strain evidence="10">DSM 23920</strain>
    </source>
</reference>
<comment type="function">
    <text evidence="6">Catalyzes the ATP-dependent conversion of 5-aminoimidazole ribonucleotide (AIR) and HCO(3)(-) to N5-carboxyaminoimidazole ribonucleotide (N5-CAIR).</text>
</comment>
<dbReference type="InterPro" id="IPR054350">
    <property type="entry name" value="PurT/PurK_preATP-grasp"/>
</dbReference>
<dbReference type="EC" id="6.3.4.18" evidence="6 7"/>
<evidence type="ECO:0000256" key="3">
    <source>
        <dbReference type="ARBA" id="ARBA00022793"/>
    </source>
</evidence>
<evidence type="ECO:0000256" key="7">
    <source>
        <dbReference type="RuleBase" id="RU361200"/>
    </source>
</evidence>
<dbReference type="InterPro" id="IPR011761">
    <property type="entry name" value="ATP-grasp"/>
</dbReference>
<dbReference type="GO" id="GO:0005524">
    <property type="term" value="F:ATP binding"/>
    <property type="evidence" value="ECO:0007669"/>
    <property type="project" value="UniProtKB-UniRule"/>
</dbReference>
<keyword evidence="3" id="KW-0210">Decarboxylase</keyword>
<comment type="caution">
    <text evidence="6">Lacks conserved residue(s) required for the propagation of feature annotation.</text>
</comment>
<dbReference type="PROSITE" id="PS50975">
    <property type="entry name" value="ATP_GRASP"/>
    <property type="match status" value="1"/>
</dbReference>
<dbReference type="InterPro" id="IPR003135">
    <property type="entry name" value="ATP-grasp_carboxylate-amine"/>
</dbReference>
<proteinExistence type="inferred from homology"/>
<evidence type="ECO:0000256" key="5">
    <source>
        <dbReference type="ARBA" id="ARBA00023239"/>
    </source>
</evidence>
<feature type="binding site" evidence="6">
    <location>
        <position position="142"/>
    </location>
    <ligand>
        <name>ATP</name>
        <dbReference type="ChEBI" id="CHEBI:30616"/>
    </ligand>
</feature>
<gene>
    <name evidence="6 7" type="primary">purK</name>
    <name evidence="9" type="ORF">SAMN05660909_02846</name>
</gene>
<keyword evidence="6 7" id="KW-0436">Ligase</keyword>
<keyword evidence="2 6" id="KW-0658">Purine biosynthesis</keyword>
<comment type="function">
    <text evidence="7">Catalyzes the ATP-dependent conversion of 5-aminoimidazole ribonucleotide (AIR) and HCO(3)- to N5-carboxyaminoimidazole ribonucleotide (N5-CAIR).</text>
</comment>
<comment type="pathway">
    <text evidence="6 7">Purine metabolism; IMP biosynthesis via de novo pathway; 5-amino-1-(5-phospho-D-ribosyl)imidazole-4-carboxylate from 5-amino-1-(5-phospho-D-ribosyl)imidazole (N5-CAIR route): step 1/2.</text>
</comment>
<dbReference type="SUPFAM" id="SSF56059">
    <property type="entry name" value="Glutathione synthetase ATP-binding domain-like"/>
    <property type="match status" value="1"/>
</dbReference>
<dbReference type="FunFam" id="3.30.470.20:FF:000037">
    <property type="entry name" value="Phosphoribosylaminoimidazole carboxylase, chloroplastic"/>
    <property type="match status" value="1"/>
</dbReference>
<keyword evidence="4 6" id="KW-0067">ATP-binding</keyword>
<comment type="catalytic activity">
    <reaction evidence="6 7">
        <text>5-amino-1-(5-phospho-beta-D-ribosyl)imidazole + hydrogencarbonate + ATP = 5-carboxyamino-1-(5-phospho-D-ribosyl)imidazole + ADP + phosphate + 2 H(+)</text>
        <dbReference type="Rhea" id="RHEA:19317"/>
        <dbReference type="ChEBI" id="CHEBI:15378"/>
        <dbReference type="ChEBI" id="CHEBI:17544"/>
        <dbReference type="ChEBI" id="CHEBI:30616"/>
        <dbReference type="ChEBI" id="CHEBI:43474"/>
        <dbReference type="ChEBI" id="CHEBI:58730"/>
        <dbReference type="ChEBI" id="CHEBI:137981"/>
        <dbReference type="ChEBI" id="CHEBI:456216"/>
        <dbReference type="EC" id="6.3.4.18"/>
    </reaction>
</comment>
<accession>A0A1H4CYP8</accession>
<dbReference type="Gene3D" id="3.30.1490.20">
    <property type="entry name" value="ATP-grasp fold, A domain"/>
    <property type="match status" value="1"/>
</dbReference>
<feature type="binding site" evidence="6">
    <location>
        <position position="104"/>
    </location>
    <ligand>
        <name>ATP</name>
        <dbReference type="ChEBI" id="CHEBI:30616"/>
    </ligand>
</feature>
<dbReference type="GO" id="GO:0006189">
    <property type="term" value="P:'de novo' IMP biosynthetic process"/>
    <property type="evidence" value="ECO:0007669"/>
    <property type="project" value="UniProtKB-UniRule"/>
</dbReference>
<dbReference type="GO" id="GO:0034028">
    <property type="term" value="F:5-(carboxyamino)imidazole ribonucleotide synthase activity"/>
    <property type="evidence" value="ECO:0007669"/>
    <property type="project" value="UniProtKB-UniRule"/>
</dbReference>
<dbReference type="GO" id="GO:0005829">
    <property type="term" value="C:cytosol"/>
    <property type="evidence" value="ECO:0007669"/>
    <property type="project" value="TreeGrafter"/>
</dbReference>
<feature type="domain" description="ATP-grasp" evidence="8">
    <location>
        <begin position="108"/>
        <end position="290"/>
    </location>
</feature>
<feature type="binding site" evidence="6">
    <location>
        <begin position="173"/>
        <end position="176"/>
    </location>
    <ligand>
        <name>ATP</name>
        <dbReference type="ChEBI" id="CHEBI:30616"/>
    </ligand>
</feature>
<dbReference type="SUPFAM" id="SSF51246">
    <property type="entry name" value="Rudiment single hybrid motif"/>
    <property type="match status" value="1"/>
</dbReference>
<dbReference type="Pfam" id="PF02222">
    <property type="entry name" value="ATP-grasp"/>
    <property type="match status" value="1"/>
</dbReference>
<sequence>MFENLKMGILGGGQLGAMLIRHAIDLGLNVSVMEKDANAPCSRYTSSFFCADTTSYEAVLEFGKGLDIITIEREAVNIDALRELQKQGVKVYPSPDTIAVIQDKFTQKQFLQSHNIPVAAGEAVQGKNDLYALESKLPFCLKKRRDGYDGYGVMVLKTKEDIASAFDAPCVVEELVDIKREIAVIVARNEHGEVKCYDAVAMVFSEEKFILDFQEAPAQLDEAILKEAATLAEKIAEALNLVGIVAVEMFVTKDNKVIVNELAPRPHNSGHHTIEASVTSQYEQLLRAILGLPLGDTSLLFPSLMLNILDSTSLNANKEEKIKSILAVPGAHLHWYGKIGHRPGRKIGHITIADNTMESVLSKAEIIRKVLN</sequence>
<dbReference type="Pfam" id="PF22660">
    <property type="entry name" value="RS_preATP-grasp-like"/>
    <property type="match status" value="1"/>
</dbReference>
<dbReference type="SUPFAM" id="SSF52440">
    <property type="entry name" value="PreATP-grasp domain"/>
    <property type="match status" value="1"/>
</dbReference>
<evidence type="ECO:0000313" key="9">
    <source>
        <dbReference type="EMBL" id="SEA65613.1"/>
    </source>
</evidence>
<keyword evidence="5" id="KW-0456">Lyase</keyword>
<dbReference type="InterPro" id="IPR040686">
    <property type="entry name" value="PurK_C"/>
</dbReference>
<evidence type="ECO:0000313" key="10">
    <source>
        <dbReference type="Proteomes" id="UP000199656"/>
    </source>
</evidence>
<dbReference type="Gene3D" id="3.40.50.20">
    <property type="match status" value="1"/>
</dbReference>
<dbReference type="Pfam" id="PF17769">
    <property type="entry name" value="PurK_C"/>
    <property type="match status" value="1"/>
</dbReference>
<dbReference type="AlphaFoldDB" id="A0A1H4CYP8"/>
<dbReference type="PANTHER" id="PTHR11609:SF5">
    <property type="entry name" value="PHOSPHORIBOSYLAMINOIMIDAZOLE CARBOXYLASE"/>
    <property type="match status" value="1"/>
</dbReference>
<dbReference type="InterPro" id="IPR011054">
    <property type="entry name" value="Rudment_hybrid_motif"/>
</dbReference>
<dbReference type="PANTHER" id="PTHR11609">
    <property type="entry name" value="PURINE BIOSYNTHESIS PROTEIN 6/7, PUR6/7"/>
    <property type="match status" value="1"/>
</dbReference>
<dbReference type="InterPro" id="IPR013815">
    <property type="entry name" value="ATP_grasp_subdomain_1"/>
</dbReference>
<dbReference type="NCBIfam" id="TIGR01161">
    <property type="entry name" value="purK"/>
    <property type="match status" value="1"/>
</dbReference>